<evidence type="ECO:0000256" key="7">
    <source>
        <dbReference type="ARBA" id="ARBA00023004"/>
    </source>
</evidence>
<evidence type="ECO:0000256" key="1">
    <source>
        <dbReference type="ARBA" id="ARBA00001974"/>
    </source>
</evidence>
<dbReference type="EMBL" id="BMNI01000003">
    <property type="protein sequence ID" value="GGO88586.1"/>
    <property type="molecule type" value="Genomic_DNA"/>
</dbReference>
<evidence type="ECO:0000256" key="6">
    <source>
        <dbReference type="ARBA" id="ARBA00023002"/>
    </source>
</evidence>
<dbReference type="InterPro" id="IPR001041">
    <property type="entry name" value="2Fe-2S_ferredoxin-type"/>
</dbReference>
<dbReference type="PANTHER" id="PTHR47354:SF6">
    <property type="entry name" value="NADH OXIDOREDUCTASE HCR"/>
    <property type="match status" value="1"/>
</dbReference>
<dbReference type="SUPFAM" id="SSF54292">
    <property type="entry name" value="2Fe-2S ferredoxin-like"/>
    <property type="match status" value="1"/>
</dbReference>
<dbReference type="CDD" id="cd06215">
    <property type="entry name" value="FNR_iron_sulfur_binding_1"/>
    <property type="match status" value="1"/>
</dbReference>
<keyword evidence="2" id="KW-0285">Flavoprotein</keyword>
<dbReference type="RefSeq" id="WP_188783475.1">
    <property type="nucleotide sequence ID" value="NZ_BMNI01000003.1"/>
</dbReference>
<evidence type="ECO:0000256" key="8">
    <source>
        <dbReference type="ARBA" id="ARBA00023014"/>
    </source>
</evidence>
<dbReference type="InterPro" id="IPR017927">
    <property type="entry name" value="FAD-bd_FR_type"/>
</dbReference>
<dbReference type="PROSITE" id="PS51085">
    <property type="entry name" value="2FE2S_FER_2"/>
    <property type="match status" value="1"/>
</dbReference>
<gene>
    <name evidence="11" type="ORF">GCM10011584_15930</name>
</gene>
<dbReference type="Pfam" id="PF00175">
    <property type="entry name" value="NAD_binding_1"/>
    <property type="match status" value="1"/>
</dbReference>
<dbReference type="InterPro" id="IPR039261">
    <property type="entry name" value="FNR_nucleotide-bd"/>
</dbReference>
<keyword evidence="6" id="KW-0560">Oxidoreductase</keyword>
<evidence type="ECO:0000259" key="10">
    <source>
        <dbReference type="PROSITE" id="PS51384"/>
    </source>
</evidence>
<protein>
    <submittedName>
        <fullName evidence="11">Hybrid-cluster NAD(P)-dependent oxidoreductase</fullName>
    </submittedName>
</protein>
<evidence type="ECO:0000259" key="9">
    <source>
        <dbReference type="PROSITE" id="PS51085"/>
    </source>
</evidence>
<dbReference type="InterPro" id="IPR050415">
    <property type="entry name" value="MRET"/>
</dbReference>
<organism evidence="11 12">
    <name type="scientific">Nocardioides phosphati</name>
    <dbReference type="NCBI Taxonomy" id="1867775"/>
    <lineage>
        <taxon>Bacteria</taxon>
        <taxon>Bacillati</taxon>
        <taxon>Actinomycetota</taxon>
        <taxon>Actinomycetes</taxon>
        <taxon>Propionibacteriales</taxon>
        <taxon>Nocardioidaceae</taxon>
        <taxon>Nocardioides</taxon>
    </lineage>
</organism>
<dbReference type="CDD" id="cd00207">
    <property type="entry name" value="fer2"/>
    <property type="match status" value="1"/>
</dbReference>
<dbReference type="InterPro" id="IPR008333">
    <property type="entry name" value="Cbr1-like_FAD-bd_dom"/>
</dbReference>
<evidence type="ECO:0000256" key="5">
    <source>
        <dbReference type="ARBA" id="ARBA00022827"/>
    </source>
</evidence>
<keyword evidence="12" id="KW-1185">Reference proteome</keyword>
<keyword evidence="4" id="KW-0479">Metal-binding</keyword>
<evidence type="ECO:0000256" key="4">
    <source>
        <dbReference type="ARBA" id="ARBA00022723"/>
    </source>
</evidence>
<dbReference type="InterPro" id="IPR036010">
    <property type="entry name" value="2Fe-2S_ferredoxin-like_sf"/>
</dbReference>
<dbReference type="Pfam" id="PF00970">
    <property type="entry name" value="FAD_binding_6"/>
    <property type="match status" value="1"/>
</dbReference>
<evidence type="ECO:0000313" key="11">
    <source>
        <dbReference type="EMBL" id="GGO88586.1"/>
    </source>
</evidence>
<dbReference type="PRINTS" id="PR00410">
    <property type="entry name" value="PHEHYDRXLASE"/>
</dbReference>
<dbReference type="InterPro" id="IPR012675">
    <property type="entry name" value="Beta-grasp_dom_sf"/>
</dbReference>
<dbReference type="InterPro" id="IPR001433">
    <property type="entry name" value="OxRdtase_FAD/NAD-bd"/>
</dbReference>
<dbReference type="Proteomes" id="UP000655410">
    <property type="component" value="Unassembled WGS sequence"/>
</dbReference>
<dbReference type="PROSITE" id="PS00197">
    <property type="entry name" value="2FE2S_FER_1"/>
    <property type="match status" value="1"/>
</dbReference>
<dbReference type="PANTHER" id="PTHR47354">
    <property type="entry name" value="NADH OXIDOREDUCTASE HCR"/>
    <property type="match status" value="1"/>
</dbReference>
<name>A0ABQ2N8M7_9ACTN</name>
<sequence length="381" mass="40974">MSSTQALESLVPPLQSAVCWAEEDQAVLVCTAVSDVTHDVKNFVFEPEGEQLFEFDAGQFLTLMLDIDGTPVNRCYTISSPPTRPNRIAITVKRVVGGTVSNWIHDNLVPGSKVNALAPLGAFTLTRKPAEKLLFLSAGSGITPLMSMLRTLYDLGSDADVVFLHSARTPSDIVFRSELAAIETLMPNLRVVHICEADYPSERWGGMRGRISPTMLSTIVPDFLERTTFNCGPLPYMEAVRRILGELDYDLANYHEESFSFDDPSKPGAVPPPEGVSYEEIAAPTPPAGADDGVTTYAVEFTKTGKTVSVRADQFVLDAALAAGVRLASSCSQGMCGTCKIPKLSGEVEMNHNGGIRPKEVAAGKILACCSKPLSDLSLDA</sequence>
<keyword evidence="7" id="KW-0408">Iron</keyword>
<evidence type="ECO:0000256" key="3">
    <source>
        <dbReference type="ARBA" id="ARBA00022714"/>
    </source>
</evidence>
<dbReference type="SUPFAM" id="SSF52343">
    <property type="entry name" value="Ferredoxin reductase-like, C-terminal NADP-linked domain"/>
    <property type="match status" value="1"/>
</dbReference>
<keyword evidence="5" id="KW-0274">FAD</keyword>
<dbReference type="Gene3D" id="3.10.20.30">
    <property type="match status" value="1"/>
</dbReference>
<dbReference type="InterPro" id="IPR017938">
    <property type="entry name" value="Riboflavin_synthase-like_b-brl"/>
</dbReference>
<evidence type="ECO:0000256" key="2">
    <source>
        <dbReference type="ARBA" id="ARBA00022630"/>
    </source>
</evidence>
<keyword evidence="8" id="KW-0411">Iron-sulfur</keyword>
<comment type="caution">
    <text evidence="11">The sequence shown here is derived from an EMBL/GenBank/DDBJ whole genome shotgun (WGS) entry which is preliminary data.</text>
</comment>
<dbReference type="InterPro" id="IPR006058">
    <property type="entry name" value="2Fe2S_fd_BS"/>
</dbReference>
<feature type="domain" description="2Fe-2S ferredoxin-type" evidence="9">
    <location>
        <begin position="297"/>
        <end position="381"/>
    </location>
</feature>
<dbReference type="SUPFAM" id="SSF63380">
    <property type="entry name" value="Riboflavin synthase domain-like"/>
    <property type="match status" value="1"/>
</dbReference>
<dbReference type="Pfam" id="PF00111">
    <property type="entry name" value="Fer2"/>
    <property type="match status" value="1"/>
</dbReference>
<evidence type="ECO:0000313" key="12">
    <source>
        <dbReference type="Proteomes" id="UP000655410"/>
    </source>
</evidence>
<accession>A0ABQ2N8M7</accession>
<dbReference type="Gene3D" id="2.40.30.10">
    <property type="entry name" value="Translation factors"/>
    <property type="match status" value="1"/>
</dbReference>
<dbReference type="PROSITE" id="PS51384">
    <property type="entry name" value="FAD_FR"/>
    <property type="match status" value="1"/>
</dbReference>
<proteinExistence type="predicted"/>
<reference evidence="12" key="1">
    <citation type="journal article" date="2019" name="Int. J. Syst. Evol. Microbiol.">
        <title>The Global Catalogue of Microorganisms (GCM) 10K type strain sequencing project: providing services to taxonomists for standard genome sequencing and annotation.</title>
        <authorList>
            <consortium name="The Broad Institute Genomics Platform"/>
            <consortium name="The Broad Institute Genome Sequencing Center for Infectious Disease"/>
            <person name="Wu L."/>
            <person name="Ma J."/>
        </authorList>
    </citation>
    <scope>NUCLEOTIDE SEQUENCE [LARGE SCALE GENOMIC DNA]</scope>
    <source>
        <strain evidence="12">CGMCC 4.7371</strain>
    </source>
</reference>
<comment type="cofactor">
    <cofactor evidence="1">
        <name>FAD</name>
        <dbReference type="ChEBI" id="CHEBI:57692"/>
    </cofactor>
</comment>
<keyword evidence="3" id="KW-0001">2Fe-2S</keyword>
<feature type="domain" description="FAD-binding FR-type" evidence="10">
    <location>
        <begin position="23"/>
        <end position="126"/>
    </location>
</feature>
<dbReference type="Gene3D" id="3.40.50.80">
    <property type="entry name" value="Nucleotide-binding domain of ferredoxin-NADP reductase (FNR) module"/>
    <property type="match status" value="1"/>
</dbReference>